<keyword evidence="1" id="KW-1185">Reference proteome</keyword>
<gene>
    <name evidence="2" type="primary">LOC106820653</name>
</gene>
<sequence>PLYSLPCTLSPVLSPPVLSPLHSLLLYSLPCTLSPVLSPLYPLPCTLSPVLSPVLSPL</sequence>
<reference evidence="2" key="1">
    <citation type="submission" date="2025-08" db="UniProtKB">
        <authorList>
            <consortium name="RefSeq"/>
        </authorList>
    </citation>
    <scope>IDENTIFICATION</scope>
</reference>
<dbReference type="GeneID" id="106820653"/>
<evidence type="ECO:0000313" key="2">
    <source>
        <dbReference type="RefSeq" id="XP_014680642.1"/>
    </source>
</evidence>
<accession>A0ABM1F871</accession>
<name>A0ABM1F871_PRICU</name>
<evidence type="ECO:0000313" key="1">
    <source>
        <dbReference type="Proteomes" id="UP000695022"/>
    </source>
</evidence>
<dbReference type="RefSeq" id="XP_014680642.1">
    <property type="nucleotide sequence ID" value="XM_014825156.1"/>
</dbReference>
<feature type="non-terminal residue" evidence="2">
    <location>
        <position position="1"/>
    </location>
</feature>
<dbReference type="Proteomes" id="UP000695022">
    <property type="component" value="Unplaced"/>
</dbReference>
<protein>
    <submittedName>
        <fullName evidence="2">Proline-rich protein 1-like</fullName>
    </submittedName>
</protein>
<organism evidence="1 2">
    <name type="scientific">Priapulus caudatus</name>
    <name type="common">Priapulid worm</name>
    <dbReference type="NCBI Taxonomy" id="37621"/>
    <lineage>
        <taxon>Eukaryota</taxon>
        <taxon>Metazoa</taxon>
        <taxon>Ecdysozoa</taxon>
        <taxon>Scalidophora</taxon>
        <taxon>Priapulida</taxon>
        <taxon>Priapulimorpha</taxon>
        <taxon>Priapulimorphida</taxon>
        <taxon>Priapulidae</taxon>
        <taxon>Priapulus</taxon>
    </lineage>
</organism>
<proteinExistence type="predicted"/>
<feature type="non-terminal residue" evidence="2">
    <location>
        <position position="58"/>
    </location>
</feature>